<feature type="region of interest" description="Disordered" evidence="1">
    <location>
        <begin position="1"/>
        <end position="219"/>
    </location>
</feature>
<reference evidence="4" key="1">
    <citation type="submission" date="2016-06" db="UniProtKB">
        <authorList>
            <consortium name="WormBaseParasite"/>
        </authorList>
    </citation>
    <scope>IDENTIFICATION</scope>
</reference>
<feature type="compositionally biased region" description="Pro residues" evidence="1">
    <location>
        <begin position="1"/>
        <end position="106"/>
    </location>
</feature>
<protein>
    <submittedName>
        <fullName evidence="4">ShKT domain-containing protein</fullName>
    </submittedName>
</protein>
<evidence type="ECO:0000256" key="1">
    <source>
        <dbReference type="SAM" id="MobiDB-lite"/>
    </source>
</evidence>
<keyword evidence="3" id="KW-1185">Reference proteome</keyword>
<evidence type="ECO:0000313" key="3">
    <source>
        <dbReference type="Proteomes" id="UP000275846"/>
    </source>
</evidence>
<dbReference type="OrthoDB" id="6219513at2759"/>
<dbReference type="AlphaFoldDB" id="A0A183SQ01"/>
<feature type="compositionally biased region" description="Basic and acidic residues" evidence="1">
    <location>
        <begin position="136"/>
        <end position="156"/>
    </location>
</feature>
<feature type="compositionally biased region" description="Low complexity" evidence="1">
    <location>
        <begin position="170"/>
        <end position="180"/>
    </location>
</feature>
<dbReference type="WBParaSite" id="SSLN_0000649801-mRNA-1">
    <property type="protein sequence ID" value="SSLN_0000649801-mRNA-1"/>
    <property type="gene ID" value="SSLN_0000649801"/>
</dbReference>
<evidence type="ECO:0000313" key="2">
    <source>
        <dbReference type="EMBL" id="VDL92684.1"/>
    </source>
</evidence>
<dbReference type="STRING" id="70667.A0A183SQ01"/>
<reference evidence="2 3" key="2">
    <citation type="submission" date="2018-11" db="EMBL/GenBank/DDBJ databases">
        <authorList>
            <consortium name="Pathogen Informatics"/>
        </authorList>
    </citation>
    <scope>NUCLEOTIDE SEQUENCE [LARGE SCALE GENOMIC DNA]</scope>
    <source>
        <strain evidence="2 3">NST_G2</strain>
    </source>
</reference>
<dbReference type="EMBL" id="UYSU01033626">
    <property type="protein sequence ID" value="VDL92684.1"/>
    <property type="molecule type" value="Genomic_DNA"/>
</dbReference>
<dbReference type="Proteomes" id="UP000275846">
    <property type="component" value="Unassembled WGS sequence"/>
</dbReference>
<evidence type="ECO:0000313" key="4">
    <source>
        <dbReference type="WBParaSite" id="SSLN_0000649801-mRNA-1"/>
    </source>
</evidence>
<gene>
    <name evidence="2" type="ORF">SSLN_LOCUS6299</name>
</gene>
<accession>A0A183SQ01</accession>
<feature type="compositionally biased region" description="Low complexity" evidence="1">
    <location>
        <begin position="107"/>
        <end position="128"/>
    </location>
</feature>
<proteinExistence type="predicted"/>
<dbReference type="PRINTS" id="PR01217">
    <property type="entry name" value="PRICHEXTENSN"/>
</dbReference>
<sequence>SPPPPSAAAAAPPPPAATAEAPPPPPPAPLPPPPAAPPPLLPPPAAPPPAPPLPPPPPTAAAAAPPPPEAAPPPPPPPPAPTLPPPPAAESPPPPPPPQPAAPTLPPAAAAAAGEQGSSRAAGGDSSANLPNGLRRTGEEEMHGPVDAARVEEAGDRSSGGGPRRRGEMPRVAAAPVPIGRRPRRGPPLPSEGSDFRKCSLSKEPVFTPGGGERRIEPKGVRRQKEACRDKLNNRTCTGSCPPKYILSHVTSRQELNPEFKYDLHDICVKTCPDCTKEQIFGTNFPLITSAAAEKMKTCEYYSGPIYLNRMAFEK</sequence>
<dbReference type="Gene3D" id="2.10.220.10">
    <property type="entry name" value="Hormone Receptor, Insulin-like Growth Factor Receptor 1, Chain A, domain 2"/>
    <property type="match status" value="1"/>
</dbReference>
<name>A0A183SQ01_SCHSO</name>
<organism evidence="4">
    <name type="scientific">Schistocephalus solidus</name>
    <name type="common">Tapeworm</name>
    <dbReference type="NCBI Taxonomy" id="70667"/>
    <lineage>
        <taxon>Eukaryota</taxon>
        <taxon>Metazoa</taxon>
        <taxon>Spiralia</taxon>
        <taxon>Lophotrochozoa</taxon>
        <taxon>Platyhelminthes</taxon>
        <taxon>Cestoda</taxon>
        <taxon>Eucestoda</taxon>
        <taxon>Diphyllobothriidea</taxon>
        <taxon>Diphyllobothriidae</taxon>
        <taxon>Schistocephalus</taxon>
    </lineage>
</organism>